<dbReference type="SUPFAM" id="SSF53474">
    <property type="entry name" value="alpha/beta-Hydrolases"/>
    <property type="match status" value="1"/>
</dbReference>
<dbReference type="EC" id="3.1.1.-" evidence="3"/>
<evidence type="ECO:0000256" key="3">
    <source>
        <dbReference type="RuleBase" id="RU361235"/>
    </source>
</evidence>
<dbReference type="InterPro" id="IPR002018">
    <property type="entry name" value="CarbesteraseB"/>
</dbReference>
<dbReference type="GO" id="GO:0016787">
    <property type="term" value="F:hydrolase activity"/>
    <property type="evidence" value="ECO:0007669"/>
    <property type="project" value="UniProtKB-KW"/>
</dbReference>
<dbReference type="AlphaFoldDB" id="A0AAD7UNU8"/>
<feature type="chain" id="PRO_5041778512" description="Carboxylic ester hydrolase" evidence="3">
    <location>
        <begin position="18"/>
        <end position="604"/>
    </location>
</feature>
<dbReference type="Gene3D" id="3.40.50.1820">
    <property type="entry name" value="alpha/beta hydrolase"/>
    <property type="match status" value="1"/>
</dbReference>
<evidence type="ECO:0000313" key="5">
    <source>
        <dbReference type="EMBL" id="KAJ8613391.1"/>
    </source>
</evidence>
<evidence type="ECO:0000313" key="6">
    <source>
        <dbReference type="Proteomes" id="UP001230188"/>
    </source>
</evidence>
<comment type="similarity">
    <text evidence="1 3">Belongs to the type-B carboxylesterase/lipase family.</text>
</comment>
<comment type="caution">
    <text evidence="5">The sequence shown here is derived from an EMBL/GenBank/DDBJ whole genome shotgun (WGS) entry which is preliminary data.</text>
</comment>
<keyword evidence="3" id="KW-0732">Signal</keyword>
<dbReference type="PANTHER" id="PTHR11559">
    <property type="entry name" value="CARBOXYLESTERASE"/>
    <property type="match status" value="1"/>
</dbReference>
<protein>
    <recommendedName>
        <fullName evidence="3">Carboxylic ester hydrolase</fullName>
        <ecNumber evidence="3">3.1.1.-</ecNumber>
    </recommendedName>
</protein>
<proteinExistence type="inferred from homology"/>
<accession>A0AAD7UNU8</accession>
<name>A0AAD7UNU8_9STRA</name>
<dbReference type="EMBL" id="JAQMWT010000029">
    <property type="protein sequence ID" value="KAJ8613391.1"/>
    <property type="molecule type" value="Genomic_DNA"/>
</dbReference>
<gene>
    <name evidence="5" type="ORF">CTAYLR_002227</name>
</gene>
<keyword evidence="2 3" id="KW-0378">Hydrolase</keyword>
<feature type="domain" description="Carboxylesterase type B" evidence="4">
    <location>
        <begin position="23"/>
        <end position="347"/>
    </location>
</feature>
<dbReference type="InterPro" id="IPR050309">
    <property type="entry name" value="Type-B_Carboxylest/Lipase"/>
</dbReference>
<keyword evidence="6" id="KW-1185">Reference proteome</keyword>
<dbReference type="InterPro" id="IPR029058">
    <property type="entry name" value="AB_hydrolase_fold"/>
</dbReference>
<evidence type="ECO:0000259" key="4">
    <source>
        <dbReference type="Pfam" id="PF00135"/>
    </source>
</evidence>
<evidence type="ECO:0000256" key="1">
    <source>
        <dbReference type="ARBA" id="ARBA00005964"/>
    </source>
</evidence>
<reference evidence="5" key="1">
    <citation type="submission" date="2023-01" db="EMBL/GenBank/DDBJ databases">
        <title>Metagenome sequencing of chrysophaentin producing Chrysophaeum taylorii.</title>
        <authorList>
            <person name="Davison J."/>
            <person name="Bewley C."/>
        </authorList>
    </citation>
    <scope>NUCLEOTIDE SEQUENCE</scope>
    <source>
        <strain evidence="5">NIES-1699</strain>
    </source>
</reference>
<dbReference type="PROSITE" id="PS00122">
    <property type="entry name" value="CARBOXYLESTERASE_B_1"/>
    <property type="match status" value="1"/>
</dbReference>
<feature type="signal peptide" evidence="3">
    <location>
        <begin position="1"/>
        <end position="17"/>
    </location>
</feature>
<organism evidence="5 6">
    <name type="scientific">Chrysophaeum taylorii</name>
    <dbReference type="NCBI Taxonomy" id="2483200"/>
    <lineage>
        <taxon>Eukaryota</taxon>
        <taxon>Sar</taxon>
        <taxon>Stramenopiles</taxon>
        <taxon>Ochrophyta</taxon>
        <taxon>Pelagophyceae</taxon>
        <taxon>Pelagomonadales</taxon>
        <taxon>Pelagomonadaceae</taxon>
        <taxon>Chrysophaeum</taxon>
    </lineage>
</organism>
<sequence length="604" mass="65701">MSHFFFSLFCCRFGAAALSDDDDVYRTEFGPVVGETQANGVTAFRSIPFAAPPLPRWEPPKPPDPWTTPLDTRAFAPACLQESYGAEDCLYLYLYTTAAPDEALDLPVMLFVHGGGLESGDGYEKYGYGYAGGYYDGSALALQYGVVLVSIQYRLGALGFLSLPANEGYGNFGLLDQRFAMEWVQRNIRGFGGDPSRVLLFGESAGAISVCFHLASPKSAGLFKAAVVESGGCELQVQTGIVGEAFVRSFASYVVGCAWVSQNTPLQEVRDACLRLAPTGALVWPTTGRPRRLPDEVYDAAPAFPWCMTVDDVELDATPLAMLRTRPPNARSIIVGTNRDEFQYDCGRLVGDELVACNFAGIVPEVMPGQLPPYDDLTTLEILRHFTGVPDARVLAPLLDLYPLEQYEFSTVARLSAMLVDSLPAPGQAVHGYGGWIGACEAFEAARVMSNSTTGVVVRVYNFSRRAYLPTVDHSSEIPYVFQDCRDHDGLCQGAPASDPFEPELAAAMGAYWAALAAEGAPLDDDDSYSDSDSAVWEKRRRLLPHDDAGLSLPAWPDFVDTGLVMHFDLPYGPLPVPDQRIQRCEAWAALTTTHQSSSSLEEE</sequence>
<evidence type="ECO:0000256" key="2">
    <source>
        <dbReference type="ARBA" id="ARBA00022801"/>
    </source>
</evidence>
<dbReference type="Proteomes" id="UP001230188">
    <property type="component" value="Unassembled WGS sequence"/>
</dbReference>
<dbReference type="Pfam" id="PF00135">
    <property type="entry name" value="COesterase"/>
    <property type="match status" value="1"/>
</dbReference>
<dbReference type="InterPro" id="IPR019826">
    <property type="entry name" value="Carboxylesterase_B_AS"/>
</dbReference>